<name>A0A9D4AY85_9SAUR</name>
<accession>A0A9D4AY85</accession>
<dbReference type="Proteomes" id="UP000827986">
    <property type="component" value="Unassembled WGS sequence"/>
</dbReference>
<sequence>MLWVTKAVKTFDPLSVLSELGCQALKIRGCKSAHVSRKPALCKEIYQKEKQLQWRFIGTFCAGSSHLFFAKRLTPPFGFLLSVTVSSPAEKCTFGSGCSLATSQRSSTVPPPAKGSTGCDISPHCSIC</sequence>
<reference evidence="1" key="1">
    <citation type="submission" date="2021-09" db="EMBL/GenBank/DDBJ databases">
        <title>The genome of Mauremys mutica provides insights into the evolution of semi-aquatic lifestyle.</title>
        <authorList>
            <person name="Gong S."/>
            <person name="Gao Y."/>
        </authorList>
    </citation>
    <scope>NUCLEOTIDE SEQUENCE</scope>
    <source>
        <strain evidence="1">MM-2020</strain>
        <tissue evidence="1">Muscle</tissue>
    </source>
</reference>
<proteinExistence type="predicted"/>
<comment type="caution">
    <text evidence="1">The sequence shown here is derived from an EMBL/GenBank/DDBJ whole genome shotgun (WGS) entry which is preliminary data.</text>
</comment>
<protein>
    <submittedName>
        <fullName evidence="1">Uncharacterized protein</fullName>
    </submittedName>
</protein>
<gene>
    <name evidence="1" type="ORF">KIL84_016969</name>
</gene>
<evidence type="ECO:0000313" key="2">
    <source>
        <dbReference type="Proteomes" id="UP000827986"/>
    </source>
</evidence>
<organism evidence="1 2">
    <name type="scientific">Mauremys mutica</name>
    <name type="common">yellowpond turtle</name>
    <dbReference type="NCBI Taxonomy" id="74926"/>
    <lineage>
        <taxon>Eukaryota</taxon>
        <taxon>Metazoa</taxon>
        <taxon>Chordata</taxon>
        <taxon>Craniata</taxon>
        <taxon>Vertebrata</taxon>
        <taxon>Euteleostomi</taxon>
        <taxon>Archelosauria</taxon>
        <taxon>Testudinata</taxon>
        <taxon>Testudines</taxon>
        <taxon>Cryptodira</taxon>
        <taxon>Durocryptodira</taxon>
        <taxon>Testudinoidea</taxon>
        <taxon>Geoemydidae</taxon>
        <taxon>Geoemydinae</taxon>
        <taxon>Mauremys</taxon>
    </lineage>
</organism>
<dbReference type="AlphaFoldDB" id="A0A9D4AY85"/>
<dbReference type="EMBL" id="JAHDVG010000482">
    <property type="protein sequence ID" value="KAH1173130.1"/>
    <property type="molecule type" value="Genomic_DNA"/>
</dbReference>
<keyword evidence="2" id="KW-1185">Reference proteome</keyword>
<evidence type="ECO:0000313" key="1">
    <source>
        <dbReference type="EMBL" id="KAH1173130.1"/>
    </source>
</evidence>